<keyword evidence="5 10" id="KW-0255">Endonuclease</keyword>
<dbReference type="Pfam" id="PF01223">
    <property type="entry name" value="Endonuclease_NS"/>
    <property type="match status" value="1"/>
</dbReference>
<keyword evidence="6 10" id="KW-0378">Hydrolase</keyword>
<gene>
    <name evidence="13" type="ordered locus">Ctha_1807</name>
</gene>
<organism evidence="13 14">
    <name type="scientific">Chloroherpeton thalassium (strain ATCC 35110 / GB-78)</name>
    <dbReference type="NCBI Taxonomy" id="517418"/>
    <lineage>
        <taxon>Bacteria</taxon>
        <taxon>Pseudomonadati</taxon>
        <taxon>Chlorobiota</taxon>
        <taxon>Chlorobiia</taxon>
        <taxon>Chlorobiales</taxon>
        <taxon>Chloroherpetonaceae</taxon>
        <taxon>Chloroherpeton</taxon>
    </lineage>
</organism>
<evidence type="ECO:0000313" key="14">
    <source>
        <dbReference type="Proteomes" id="UP000001208"/>
    </source>
</evidence>
<dbReference type="InterPro" id="IPR040255">
    <property type="entry name" value="Non-specific_endonuclease"/>
</dbReference>
<feature type="domain" description="ENPP1-3/EXOG-like endonuclease/phosphodiesterase" evidence="11">
    <location>
        <begin position="59"/>
        <end position="251"/>
    </location>
</feature>
<keyword evidence="14" id="KW-1185">Reference proteome</keyword>
<dbReference type="InterPro" id="IPR020821">
    <property type="entry name" value="ENPP1-3/EXOG-like_nuc-like"/>
</dbReference>
<reference evidence="13 14" key="1">
    <citation type="submission" date="2008-06" db="EMBL/GenBank/DDBJ databases">
        <title>Complete sequence of Chloroherpeton thalassium ATCC 35110.</title>
        <authorList>
            <consortium name="US DOE Joint Genome Institute"/>
            <person name="Lucas S."/>
            <person name="Copeland A."/>
            <person name="Lapidus A."/>
            <person name="Glavina del Rio T."/>
            <person name="Dalin E."/>
            <person name="Tice H."/>
            <person name="Bruce D."/>
            <person name="Goodwin L."/>
            <person name="Pitluck S."/>
            <person name="Schmutz J."/>
            <person name="Larimer F."/>
            <person name="Land M."/>
            <person name="Hauser L."/>
            <person name="Kyrpides N."/>
            <person name="Mikhailova N."/>
            <person name="Liu Z."/>
            <person name="Li T."/>
            <person name="Zhao F."/>
            <person name="Overmann J."/>
            <person name="Bryant D.A."/>
            <person name="Richardson P."/>
        </authorList>
    </citation>
    <scope>NUCLEOTIDE SEQUENCE [LARGE SCALE GENOMIC DNA]</scope>
    <source>
        <strain evidence="14">ATCC 35110 / GB-78</strain>
    </source>
</reference>
<evidence type="ECO:0000256" key="1">
    <source>
        <dbReference type="ARBA" id="ARBA00001946"/>
    </source>
</evidence>
<dbReference type="Proteomes" id="UP000001208">
    <property type="component" value="Chromosome"/>
</dbReference>
<protein>
    <recommendedName>
        <fullName evidence="10">Endonuclease</fullName>
        <ecNumber evidence="10">3.1.30.-</ecNumber>
    </recommendedName>
</protein>
<evidence type="ECO:0000256" key="2">
    <source>
        <dbReference type="ARBA" id="ARBA00010052"/>
    </source>
</evidence>
<dbReference type="eggNOG" id="COG1864">
    <property type="taxonomic scope" value="Bacteria"/>
</dbReference>
<evidence type="ECO:0000313" key="13">
    <source>
        <dbReference type="EMBL" id="ACF14264.1"/>
    </source>
</evidence>
<evidence type="ECO:0000256" key="6">
    <source>
        <dbReference type="ARBA" id="ARBA00022801"/>
    </source>
</evidence>
<dbReference type="EMBL" id="CP001100">
    <property type="protein sequence ID" value="ACF14264.1"/>
    <property type="molecule type" value="Genomic_DNA"/>
</dbReference>
<comment type="cofactor">
    <cofactor evidence="1 10">
        <name>Mg(2+)</name>
        <dbReference type="ChEBI" id="CHEBI:18420"/>
    </cofactor>
</comment>
<sequence length="269" mass="30365">MKKKHYLILFVVALLIALVSVFLKKPGNYKLTPKTEAKQEPAAELNYLPSATHGKIVAHQYYTLSYVEKHEQAEWVAYELTKAEALGTITRKDAFREDPSIQTGSATLDDYKKSGYDRGHLAPAADMKFSKEAMSESFFMSNMAPQKPSFNRGIWKELEEKVREWAVQNDRIYVVTGGVLTDGLSTIGADKVSVPKYFYKVVLDYTEPETKAIAFVLPNQNSKKPLSSFAVSIDSVEKLTGIDFFPALPDDAENALERMVTYSLWDRRN</sequence>
<dbReference type="GO" id="GO:0004519">
    <property type="term" value="F:endonuclease activity"/>
    <property type="evidence" value="ECO:0007669"/>
    <property type="project" value="UniProtKB-UniRule"/>
</dbReference>
<evidence type="ECO:0000256" key="8">
    <source>
        <dbReference type="PIRSR" id="PIRSR640255-1"/>
    </source>
</evidence>
<proteinExistence type="inferred from homology"/>
<dbReference type="InterPro" id="IPR018524">
    <property type="entry name" value="DNA/RNA_endonuclease_AS"/>
</dbReference>
<dbReference type="GO" id="GO:0003676">
    <property type="term" value="F:nucleic acid binding"/>
    <property type="evidence" value="ECO:0007669"/>
    <property type="project" value="InterPro"/>
</dbReference>
<dbReference type="KEGG" id="cts:Ctha_1807"/>
<feature type="binding site" evidence="9">
    <location>
        <position position="151"/>
    </location>
    <ligand>
        <name>Mg(2+)</name>
        <dbReference type="ChEBI" id="CHEBI:18420"/>
        <note>catalytic</note>
    </ligand>
</feature>
<feature type="active site" description="Proton acceptor" evidence="8">
    <location>
        <position position="120"/>
    </location>
</feature>
<dbReference type="CDD" id="cd00091">
    <property type="entry name" value="NUC"/>
    <property type="match status" value="1"/>
</dbReference>
<evidence type="ECO:0000256" key="3">
    <source>
        <dbReference type="ARBA" id="ARBA00022722"/>
    </source>
</evidence>
<dbReference type="STRING" id="517418.Ctha_1807"/>
<dbReference type="SMART" id="SM00892">
    <property type="entry name" value="Endonuclease_NS"/>
    <property type="match status" value="1"/>
</dbReference>
<keyword evidence="4 9" id="KW-0479">Metal-binding</keyword>
<evidence type="ECO:0000256" key="10">
    <source>
        <dbReference type="RuleBase" id="RU366055"/>
    </source>
</evidence>
<dbReference type="PANTHER" id="PTHR13966">
    <property type="entry name" value="ENDONUCLEASE RELATED"/>
    <property type="match status" value="1"/>
</dbReference>
<dbReference type="PROSITE" id="PS01070">
    <property type="entry name" value="NUCLEASE_NON_SPEC"/>
    <property type="match status" value="1"/>
</dbReference>
<dbReference type="GO" id="GO:0016787">
    <property type="term" value="F:hydrolase activity"/>
    <property type="evidence" value="ECO:0007669"/>
    <property type="project" value="UniProtKB-KW"/>
</dbReference>
<dbReference type="AlphaFoldDB" id="B3QTR6"/>
<evidence type="ECO:0000259" key="11">
    <source>
        <dbReference type="SMART" id="SM00477"/>
    </source>
</evidence>
<keyword evidence="3 10" id="KW-0540">Nuclease</keyword>
<evidence type="ECO:0000256" key="4">
    <source>
        <dbReference type="ARBA" id="ARBA00022723"/>
    </source>
</evidence>
<dbReference type="InterPro" id="IPR044929">
    <property type="entry name" value="DNA/RNA_non-sp_Endonuclease_sf"/>
</dbReference>
<comment type="similarity">
    <text evidence="2 10">Belongs to the DNA/RNA non-specific endonuclease family.</text>
</comment>
<dbReference type="EC" id="3.1.30.-" evidence="10"/>
<dbReference type="Gene3D" id="3.40.570.10">
    <property type="entry name" value="Extracellular Endonuclease, subunit A"/>
    <property type="match status" value="1"/>
</dbReference>
<evidence type="ECO:0000259" key="12">
    <source>
        <dbReference type="SMART" id="SM00892"/>
    </source>
</evidence>
<dbReference type="HOGENOM" id="CLU_055174_2_0_10"/>
<evidence type="ECO:0000256" key="7">
    <source>
        <dbReference type="ARBA" id="ARBA00022842"/>
    </source>
</evidence>
<feature type="domain" description="DNA/RNA non-specific endonuclease/pyrophosphatase/phosphodiesterase" evidence="12">
    <location>
        <begin position="58"/>
        <end position="251"/>
    </location>
</feature>
<dbReference type="OrthoDB" id="9811262at2"/>
<dbReference type="SMART" id="SM00477">
    <property type="entry name" value="NUC"/>
    <property type="match status" value="1"/>
</dbReference>
<dbReference type="InterPro" id="IPR001604">
    <property type="entry name" value="Endo_G_ENPP1-like_dom"/>
</dbReference>
<dbReference type="InterPro" id="IPR044925">
    <property type="entry name" value="His-Me_finger_sf"/>
</dbReference>
<evidence type="ECO:0000256" key="9">
    <source>
        <dbReference type="PIRSR" id="PIRSR640255-2"/>
    </source>
</evidence>
<dbReference type="SUPFAM" id="SSF54060">
    <property type="entry name" value="His-Me finger endonucleases"/>
    <property type="match status" value="1"/>
</dbReference>
<name>B3QTR6_CHLT3</name>
<evidence type="ECO:0000256" key="5">
    <source>
        <dbReference type="ARBA" id="ARBA00022759"/>
    </source>
</evidence>
<keyword evidence="7" id="KW-0460">Magnesium</keyword>
<accession>B3QTR6</accession>
<dbReference type="PANTHER" id="PTHR13966:SF5">
    <property type="entry name" value="ENDONUCLEASE G, MITOCHONDRIAL"/>
    <property type="match status" value="1"/>
</dbReference>
<dbReference type="GO" id="GO:0046872">
    <property type="term" value="F:metal ion binding"/>
    <property type="evidence" value="ECO:0007669"/>
    <property type="project" value="UniProtKB-KW"/>
</dbReference>